<reference evidence="1 3" key="1">
    <citation type="submission" date="2016-10" db="EMBL/GenBank/DDBJ databases">
        <title>Complete Genome Sequence of Acetogen Clostridium formicoaceticum ATCC 27076.</title>
        <authorList>
            <person name="Bao T."/>
            <person name="Cheng C."/>
            <person name="Zhao J."/>
            <person name="Yang S.-T."/>
            <person name="Wang J."/>
            <person name="Wang M."/>
        </authorList>
    </citation>
    <scope>NUCLEOTIDE SEQUENCE [LARGE SCALE GENOMIC DNA]</scope>
    <source>
        <strain evidence="1 3">ATCC 27076</strain>
    </source>
</reference>
<evidence type="ECO:0000313" key="3">
    <source>
        <dbReference type="Proteomes" id="UP000177894"/>
    </source>
</evidence>
<evidence type="ECO:0000313" key="2">
    <source>
        <dbReference type="EMBL" id="ARE88898.1"/>
    </source>
</evidence>
<protein>
    <submittedName>
        <fullName evidence="2">Uncharacterized protein</fullName>
    </submittedName>
</protein>
<dbReference type="Proteomes" id="UP000192478">
    <property type="component" value="Chromosome"/>
</dbReference>
<organism evidence="2 4">
    <name type="scientific">Clostridium formicaceticum</name>
    <dbReference type="NCBI Taxonomy" id="1497"/>
    <lineage>
        <taxon>Bacteria</taxon>
        <taxon>Bacillati</taxon>
        <taxon>Bacillota</taxon>
        <taxon>Clostridia</taxon>
        <taxon>Eubacteriales</taxon>
        <taxon>Clostridiaceae</taxon>
        <taxon>Clostridium</taxon>
    </lineage>
</organism>
<accession>A0AAC9RQ38</accession>
<dbReference type="EMBL" id="CP017603">
    <property type="protein sequence ID" value="AOY74541.1"/>
    <property type="molecule type" value="Genomic_DNA"/>
</dbReference>
<dbReference type="RefSeq" id="WP_070963305.1">
    <property type="nucleotide sequence ID" value="NZ_CP020559.1"/>
</dbReference>
<evidence type="ECO:0000313" key="4">
    <source>
        <dbReference type="Proteomes" id="UP000192478"/>
    </source>
</evidence>
<proteinExistence type="predicted"/>
<reference evidence="2 4" key="2">
    <citation type="submission" date="2017-03" db="EMBL/GenBank/DDBJ databases">
        <title>Complete sequence of Clostridium formicaceticum DSM 92.</title>
        <authorList>
            <person name="Poehlein A."/>
            <person name="Karl M."/>
            <person name="Bengelsdorf F.R."/>
            <person name="Duerre P."/>
            <person name="Daniel R."/>
        </authorList>
    </citation>
    <scope>NUCLEOTIDE SEQUENCE [LARGE SCALE GENOMIC DNA]</scope>
    <source>
        <strain evidence="2 4">DSM 92</strain>
    </source>
</reference>
<dbReference type="Proteomes" id="UP000177894">
    <property type="component" value="Chromosome"/>
</dbReference>
<sequence>MKLRNFVVHCSTVGLLLICLSGVFSPKYVVYAAETMIYTKDTNVVINAEETEWRYRVVDGRLQKRLWSITYNKWLTDWEWV</sequence>
<dbReference type="KEGG" id="cfm:BJL90_00375"/>
<dbReference type="AlphaFoldDB" id="A0AAC9RQ38"/>
<evidence type="ECO:0000313" key="1">
    <source>
        <dbReference type="EMBL" id="AOY74541.1"/>
    </source>
</evidence>
<name>A0AAC9RQ38_9CLOT</name>
<gene>
    <name evidence="1" type="ORF">BJL90_00375</name>
    <name evidence="2" type="ORF">CLFO_33040</name>
</gene>
<keyword evidence="3" id="KW-1185">Reference proteome</keyword>
<dbReference type="EMBL" id="CP020559">
    <property type="protein sequence ID" value="ARE88898.1"/>
    <property type="molecule type" value="Genomic_DNA"/>
</dbReference>